<organism evidence="1 2">
    <name type="scientific">Intrasporangium chromatireducens Q5-1</name>
    <dbReference type="NCBI Taxonomy" id="584657"/>
    <lineage>
        <taxon>Bacteria</taxon>
        <taxon>Bacillati</taxon>
        <taxon>Actinomycetota</taxon>
        <taxon>Actinomycetes</taxon>
        <taxon>Micrococcales</taxon>
        <taxon>Intrasporangiaceae</taxon>
        <taxon>Intrasporangium</taxon>
    </lineage>
</organism>
<name>W9GGQ2_9MICO</name>
<sequence>MMTGQLEYVHVLVPQLQALGVTLPPEVVSGSERLVRLGSLRPQPRPTRKLIGLTEAELTTELRELGVAMALADDAGPGPRAVGLAYQIMQEEIAATARDIADDILTEIRPSFDAAASVVRRAVDLGINSRTTHEDILRADDVATARDAWSAIPEATRTLDAVADARMTLSMVTGVAPAPERGRNAWGRAVQPGEWIGAAFTRSALPWRQEFEDTWQMWLRLSGPAQVELLTLDEAAVAAKNLGR</sequence>
<gene>
    <name evidence="1" type="ORF">N864_15790</name>
</gene>
<accession>W9GGQ2</accession>
<dbReference type="Proteomes" id="UP000019494">
    <property type="component" value="Unassembled WGS sequence"/>
</dbReference>
<keyword evidence="2" id="KW-1185">Reference proteome</keyword>
<dbReference type="RefSeq" id="WP_034722048.1">
    <property type="nucleotide sequence ID" value="NZ_AWQS01000370.1"/>
</dbReference>
<reference evidence="2" key="1">
    <citation type="submission" date="2013-08" db="EMBL/GenBank/DDBJ databases">
        <title>Intrasporangium oryzae NRRL B-24470.</title>
        <authorList>
            <person name="Liu H."/>
            <person name="Wang G."/>
        </authorList>
    </citation>
    <scope>NUCLEOTIDE SEQUENCE [LARGE SCALE GENOMIC DNA]</scope>
    <source>
        <strain evidence="2">Q5-1</strain>
    </source>
</reference>
<dbReference type="AlphaFoldDB" id="W9GGQ2"/>
<protein>
    <submittedName>
        <fullName evidence="1">Uncharacterized protein</fullName>
    </submittedName>
</protein>
<evidence type="ECO:0000313" key="2">
    <source>
        <dbReference type="Proteomes" id="UP000019494"/>
    </source>
</evidence>
<proteinExistence type="predicted"/>
<comment type="caution">
    <text evidence="1">The sequence shown here is derived from an EMBL/GenBank/DDBJ whole genome shotgun (WGS) entry which is preliminary data.</text>
</comment>
<dbReference type="EMBL" id="AWQS01000370">
    <property type="protein sequence ID" value="EWT03988.1"/>
    <property type="molecule type" value="Genomic_DNA"/>
</dbReference>
<evidence type="ECO:0000313" key="1">
    <source>
        <dbReference type="EMBL" id="EWT03988.1"/>
    </source>
</evidence>